<evidence type="ECO:0000313" key="10">
    <source>
        <dbReference type="Proteomes" id="UP001341840"/>
    </source>
</evidence>
<keyword evidence="3" id="KW-0285">Flavoprotein</keyword>
<dbReference type="Proteomes" id="UP001341840">
    <property type="component" value="Unassembled WGS sequence"/>
</dbReference>
<evidence type="ECO:0000259" key="8">
    <source>
        <dbReference type="PROSITE" id="PS51387"/>
    </source>
</evidence>
<keyword evidence="4 7" id="KW-0732">Signal</keyword>
<comment type="caution">
    <text evidence="9">The sequence shown here is derived from an EMBL/GenBank/DDBJ whole genome shotgun (WGS) entry which is preliminary data.</text>
</comment>
<dbReference type="Gene3D" id="3.30.465.10">
    <property type="match status" value="1"/>
</dbReference>
<feature type="domain" description="FAD-binding PCMH-type" evidence="8">
    <location>
        <begin position="89"/>
        <end position="263"/>
    </location>
</feature>
<dbReference type="InterPro" id="IPR036318">
    <property type="entry name" value="FAD-bd_PCMH-like_sf"/>
</dbReference>
<dbReference type="PROSITE" id="PS51387">
    <property type="entry name" value="FAD_PCMH"/>
    <property type="match status" value="1"/>
</dbReference>
<organism evidence="9 10">
    <name type="scientific">Stylosanthes scabra</name>
    <dbReference type="NCBI Taxonomy" id="79078"/>
    <lineage>
        <taxon>Eukaryota</taxon>
        <taxon>Viridiplantae</taxon>
        <taxon>Streptophyta</taxon>
        <taxon>Embryophyta</taxon>
        <taxon>Tracheophyta</taxon>
        <taxon>Spermatophyta</taxon>
        <taxon>Magnoliopsida</taxon>
        <taxon>eudicotyledons</taxon>
        <taxon>Gunneridae</taxon>
        <taxon>Pentapetalae</taxon>
        <taxon>rosids</taxon>
        <taxon>fabids</taxon>
        <taxon>Fabales</taxon>
        <taxon>Fabaceae</taxon>
        <taxon>Papilionoideae</taxon>
        <taxon>50 kb inversion clade</taxon>
        <taxon>dalbergioids sensu lato</taxon>
        <taxon>Dalbergieae</taxon>
        <taxon>Pterocarpus clade</taxon>
        <taxon>Stylosanthes</taxon>
    </lineage>
</organism>
<dbReference type="InterPro" id="IPR016167">
    <property type="entry name" value="FAD-bd_PCMH_sub1"/>
</dbReference>
<dbReference type="InterPro" id="IPR016169">
    <property type="entry name" value="FAD-bd_PCMH_sub2"/>
</dbReference>
<evidence type="ECO:0000256" key="3">
    <source>
        <dbReference type="ARBA" id="ARBA00022630"/>
    </source>
</evidence>
<comment type="cofactor">
    <cofactor evidence="1">
        <name>FAD</name>
        <dbReference type="ChEBI" id="CHEBI:57692"/>
    </cofactor>
</comment>
<feature type="signal peptide" evidence="7">
    <location>
        <begin position="1"/>
        <end position="24"/>
    </location>
</feature>
<accession>A0ABU6T9D4</accession>
<dbReference type="Pfam" id="PF08031">
    <property type="entry name" value="BBE"/>
    <property type="match status" value="1"/>
</dbReference>
<proteinExistence type="inferred from homology"/>
<evidence type="ECO:0000256" key="2">
    <source>
        <dbReference type="ARBA" id="ARBA00005466"/>
    </source>
</evidence>
<protein>
    <recommendedName>
        <fullName evidence="8">FAD-binding PCMH-type domain-containing protein</fullName>
    </recommendedName>
</protein>
<dbReference type="InterPro" id="IPR006094">
    <property type="entry name" value="Oxid_FAD_bind_N"/>
</dbReference>
<keyword evidence="6" id="KW-0325">Glycoprotein</keyword>
<evidence type="ECO:0000256" key="7">
    <source>
        <dbReference type="SAM" id="SignalP"/>
    </source>
</evidence>
<evidence type="ECO:0000256" key="6">
    <source>
        <dbReference type="ARBA" id="ARBA00023180"/>
    </source>
</evidence>
<feature type="chain" id="PRO_5045492264" description="FAD-binding PCMH-type domain-containing protein" evidence="7">
    <location>
        <begin position="25"/>
        <end position="541"/>
    </location>
</feature>
<dbReference type="PANTHER" id="PTHR32448">
    <property type="entry name" value="OS08G0158400 PROTEIN"/>
    <property type="match status" value="1"/>
</dbReference>
<evidence type="ECO:0000256" key="5">
    <source>
        <dbReference type="ARBA" id="ARBA00022827"/>
    </source>
</evidence>
<evidence type="ECO:0000313" key="9">
    <source>
        <dbReference type="EMBL" id="MED6145139.1"/>
    </source>
</evidence>
<dbReference type="Gene3D" id="3.30.43.10">
    <property type="entry name" value="Uridine Diphospho-n-acetylenolpyruvylglucosamine Reductase, domain 2"/>
    <property type="match status" value="1"/>
</dbReference>
<comment type="similarity">
    <text evidence="2">Belongs to the oxygen-dependent FAD-linked oxidoreductase family.</text>
</comment>
<dbReference type="EMBL" id="JASCZI010090696">
    <property type="protein sequence ID" value="MED6145139.1"/>
    <property type="molecule type" value="Genomic_DNA"/>
</dbReference>
<sequence>MATSTSSSSLPFLFLSTLLAATIAVILQSPVSHANPEMFFRACLSSSNVGTNLSSVPVSVTGALYTPDNSSFSDVLNLHIHNKRFNQPTTPKPLAIITALHESHVQAAVICAKASHLQLRIRSGGHDYEGFSFVTDVPFVVLDLFNLKSIDINIQNGTALVEAGATLGQLYYKVAKASPVHAVAAGVCPSLGTGGHFSGGGYGNLMRKYGLSVDNIIDAKIVDANGRILDRKSMGEDLFWAIRGGGGASFGVILSWTIKLVEVPPLVTVFKVNRTLEQGATDIVYKWQHVAPNLDKDLFIRLQLEVHHNTVQVSFIGEFLGQTDRLLNLMKECFPELGLQQSDCFELPWVNSTLFYAEYPIGTPAEALLFQAKNPAQIYFKSKSDFVKNVISKPGLESIWKNFIESEVIVMQWNPYGGIMWEIPATATPFPHRAGNLFKIQYYQTWLQDGEDTINRNLNVSRSMHEFMTPFVSKAPREAFLNYRDRDIGAAPSSGPTSVEAGRIYGVQFFRENFDRLVQVKTRVDPTNFFRYEQSIPPQTC</sequence>
<dbReference type="InterPro" id="IPR016166">
    <property type="entry name" value="FAD-bd_PCMH"/>
</dbReference>
<keyword evidence="5" id="KW-0274">FAD</keyword>
<keyword evidence="10" id="KW-1185">Reference proteome</keyword>
<dbReference type="Gene3D" id="3.40.462.20">
    <property type="match status" value="1"/>
</dbReference>
<dbReference type="InterPro" id="IPR012951">
    <property type="entry name" value="BBE"/>
</dbReference>
<dbReference type="Pfam" id="PF01565">
    <property type="entry name" value="FAD_binding_4"/>
    <property type="match status" value="1"/>
</dbReference>
<name>A0ABU6T9D4_9FABA</name>
<dbReference type="SUPFAM" id="SSF56176">
    <property type="entry name" value="FAD-binding/transporter-associated domain-like"/>
    <property type="match status" value="1"/>
</dbReference>
<reference evidence="9 10" key="1">
    <citation type="journal article" date="2023" name="Plants (Basel)">
        <title>Bridging the Gap: Combining Genomics and Transcriptomics Approaches to Understand Stylosanthes scabra, an Orphan Legume from the Brazilian Caatinga.</title>
        <authorList>
            <person name="Ferreira-Neto J.R.C."/>
            <person name="da Silva M.D."/>
            <person name="Binneck E."/>
            <person name="de Melo N.F."/>
            <person name="da Silva R.H."/>
            <person name="de Melo A.L.T.M."/>
            <person name="Pandolfi V."/>
            <person name="Bustamante F.O."/>
            <person name="Brasileiro-Vidal A.C."/>
            <person name="Benko-Iseppon A.M."/>
        </authorList>
    </citation>
    <scope>NUCLEOTIDE SEQUENCE [LARGE SCALE GENOMIC DNA]</scope>
    <source>
        <tissue evidence="9">Leaves</tissue>
    </source>
</reference>
<gene>
    <name evidence="9" type="ORF">PIB30_022282</name>
</gene>
<evidence type="ECO:0000256" key="4">
    <source>
        <dbReference type="ARBA" id="ARBA00022729"/>
    </source>
</evidence>
<evidence type="ECO:0000256" key="1">
    <source>
        <dbReference type="ARBA" id="ARBA00001974"/>
    </source>
</evidence>